<accession>A0A087UT96</accession>
<evidence type="ECO:0000313" key="1">
    <source>
        <dbReference type="EMBL" id="KFM80585.1"/>
    </source>
</evidence>
<protein>
    <submittedName>
        <fullName evidence="1">Uncharacterized protein</fullName>
    </submittedName>
</protein>
<dbReference type="Proteomes" id="UP000054359">
    <property type="component" value="Unassembled WGS sequence"/>
</dbReference>
<sequence>MENNWHAIAEKVPILCQNTYIRITLLYKSKVALSRHEKFNLNFVVLPSRKGDIELLHPIIS</sequence>
<organism evidence="1 2">
    <name type="scientific">Stegodyphus mimosarum</name>
    <name type="common">African social velvet spider</name>
    <dbReference type="NCBI Taxonomy" id="407821"/>
    <lineage>
        <taxon>Eukaryota</taxon>
        <taxon>Metazoa</taxon>
        <taxon>Ecdysozoa</taxon>
        <taxon>Arthropoda</taxon>
        <taxon>Chelicerata</taxon>
        <taxon>Arachnida</taxon>
        <taxon>Araneae</taxon>
        <taxon>Araneomorphae</taxon>
        <taxon>Entelegynae</taxon>
        <taxon>Eresoidea</taxon>
        <taxon>Eresidae</taxon>
        <taxon>Stegodyphus</taxon>
    </lineage>
</organism>
<name>A0A087UT96_STEMI</name>
<evidence type="ECO:0000313" key="2">
    <source>
        <dbReference type="Proteomes" id="UP000054359"/>
    </source>
</evidence>
<gene>
    <name evidence="1" type="ORF">X975_07733</name>
</gene>
<dbReference type="AlphaFoldDB" id="A0A087UT96"/>
<feature type="non-terminal residue" evidence="1">
    <location>
        <position position="61"/>
    </location>
</feature>
<keyword evidence="2" id="KW-1185">Reference proteome</keyword>
<proteinExistence type="predicted"/>
<reference evidence="1 2" key="1">
    <citation type="submission" date="2013-11" db="EMBL/GenBank/DDBJ databases">
        <title>Genome sequencing of Stegodyphus mimosarum.</title>
        <authorList>
            <person name="Bechsgaard J."/>
        </authorList>
    </citation>
    <scope>NUCLEOTIDE SEQUENCE [LARGE SCALE GENOMIC DNA]</scope>
</reference>
<dbReference type="EMBL" id="KK121486">
    <property type="protein sequence ID" value="KFM80585.1"/>
    <property type="molecule type" value="Genomic_DNA"/>
</dbReference>